<dbReference type="PANTHER" id="PTHR16156:SF10">
    <property type="entry name" value="AFTIPHILIN-RELATED"/>
    <property type="match status" value="1"/>
</dbReference>
<keyword evidence="3" id="KW-1185">Reference proteome</keyword>
<dbReference type="GO" id="GO:0030276">
    <property type="term" value="F:clathrin binding"/>
    <property type="evidence" value="ECO:0007669"/>
    <property type="project" value="InterPro"/>
</dbReference>
<organism evidence="2 3">
    <name type="scientific">Myripristis murdjan</name>
    <name type="common">pinecone soldierfish</name>
    <dbReference type="NCBI Taxonomy" id="586833"/>
    <lineage>
        <taxon>Eukaryota</taxon>
        <taxon>Metazoa</taxon>
        <taxon>Chordata</taxon>
        <taxon>Craniata</taxon>
        <taxon>Vertebrata</taxon>
        <taxon>Euteleostomi</taxon>
        <taxon>Actinopterygii</taxon>
        <taxon>Neopterygii</taxon>
        <taxon>Teleostei</taxon>
        <taxon>Neoteleostei</taxon>
        <taxon>Acanthomorphata</taxon>
        <taxon>Holocentriformes</taxon>
        <taxon>Holocentridae</taxon>
        <taxon>Myripristis</taxon>
    </lineage>
</organism>
<reference evidence="2" key="2">
    <citation type="submission" date="2025-08" db="UniProtKB">
        <authorList>
            <consortium name="Ensembl"/>
        </authorList>
    </citation>
    <scope>IDENTIFICATION</scope>
</reference>
<name>A0A667X7D2_9TELE</name>
<sequence>MFISYQGMLEPTKESVPAVSSPRRTVVTAQGPPGLQDSQGPSADSVQEALPPSQLDWSSSGLTNSQDGVDPVLYELTITKVETSVSSSHLEDTFNRLMSTAERTSTSVRKPPQDEELSAEAGRVICSLPDLSFMKAKVLMFPSILIPRECSSPALE</sequence>
<dbReference type="PANTHER" id="PTHR16156">
    <property type="entry name" value="AFTIPHILIN A-RELATED"/>
    <property type="match status" value="1"/>
</dbReference>
<dbReference type="Ensembl" id="ENSMMDT00005008674.1">
    <property type="protein sequence ID" value="ENSMMDP00005008434.1"/>
    <property type="gene ID" value="ENSMMDG00005004671.1"/>
</dbReference>
<dbReference type="InterPro" id="IPR046359">
    <property type="entry name" value="Aftin-like"/>
</dbReference>
<evidence type="ECO:0000256" key="1">
    <source>
        <dbReference type="SAM" id="MobiDB-lite"/>
    </source>
</evidence>
<accession>A0A667X7D2</accession>
<reference evidence="2" key="1">
    <citation type="submission" date="2019-06" db="EMBL/GenBank/DDBJ databases">
        <authorList>
            <consortium name="Wellcome Sanger Institute Data Sharing"/>
        </authorList>
    </citation>
    <scope>NUCLEOTIDE SEQUENCE [LARGE SCALE GENOMIC DNA]</scope>
</reference>
<reference evidence="2" key="3">
    <citation type="submission" date="2025-09" db="UniProtKB">
        <authorList>
            <consortium name="Ensembl"/>
        </authorList>
    </citation>
    <scope>IDENTIFICATION</scope>
</reference>
<proteinExistence type="predicted"/>
<dbReference type="GO" id="GO:0030121">
    <property type="term" value="C:AP-1 adaptor complex"/>
    <property type="evidence" value="ECO:0007669"/>
    <property type="project" value="TreeGrafter"/>
</dbReference>
<feature type="compositionally biased region" description="Polar residues" evidence="1">
    <location>
        <begin position="36"/>
        <end position="45"/>
    </location>
</feature>
<dbReference type="GO" id="GO:0032588">
    <property type="term" value="C:trans-Golgi network membrane"/>
    <property type="evidence" value="ECO:0007669"/>
    <property type="project" value="InterPro"/>
</dbReference>
<evidence type="ECO:0000313" key="2">
    <source>
        <dbReference type="Ensembl" id="ENSMMDP00005008434.1"/>
    </source>
</evidence>
<protein>
    <submittedName>
        <fullName evidence="2">Uncharacterized protein</fullName>
    </submittedName>
</protein>
<feature type="region of interest" description="Disordered" evidence="1">
    <location>
        <begin position="1"/>
        <end position="68"/>
    </location>
</feature>
<dbReference type="AlphaFoldDB" id="A0A667X7D2"/>
<evidence type="ECO:0000313" key="3">
    <source>
        <dbReference type="Proteomes" id="UP000472263"/>
    </source>
</evidence>
<feature type="compositionally biased region" description="Polar residues" evidence="1">
    <location>
        <begin position="55"/>
        <end position="67"/>
    </location>
</feature>
<dbReference type="InParanoid" id="A0A667X7D2"/>
<dbReference type="GeneTree" id="ENSGT00940000154186"/>
<dbReference type="Proteomes" id="UP000472263">
    <property type="component" value="Chromosome 15"/>
</dbReference>